<protein>
    <submittedName>
        <fullName evidence="4">Ef-hand protein 5</fullName>
    </submittedName>
</protein>
<dbReference type="GO" id="GO:0016460">
    <property type="term" value="C:myosin II complex"/>
    <property type="evidence" value="ECO:0007669"/>
    <property type="project" value="TreeGrafter"/>
</dbReference>
<dbReference type="Proteomes" id="UP001430356">
    <property type="component" value="Unassembled WGS sequence"/>
</dbReference>
<comment type="caution">
    <text evidence="4">The sequence shown here is derived from an EMBL/GenBank/DDBJ whole genome shotgun (WGS) entry which is preliminary data.</text>
</comment>
<dbReference type="Gene3D" id="1.10.238.10">
    <property type="entry name" value="EF-hand"/>
    <property type="match status" value="2"/>
</dbReference>
<keyword evidence="5" id="KW-1185">Reference proteome</keyword>
<dbReference type="InterPro" id="IPR002048">
    <property type="entry name" value="EF_hand_dom"/>
</dbReference>
<name>A0AAW0EWJ8_9TRYP</name>
<evidence type="ECO:0000313" key="4">
    <source>
        <dbReference type="EMBL" id="KAK7198488.1"/>
    </source>
</evidence>
<feature type="domain" description="EF-hand" evidence="3">
    <location>
        <begin position="116"/>
        <end position="151"/>
    </location>
</feature>
<dbReference type="EMBL" id="JAECZO010000154">
    <property type="protein sequence ID" value="KAK7198488.1"/>
    <property type="molecule type" value="Genomic_DNA"/>
</dbReference>
<dbReference type="AlphaFoldDB" id="A0AAW0EWJ8"/>
<sequence length="189" mass="20758">MSGAKGAASSPPPQQQQPHSSTRHDGVSGFSSPIYRGALNHGAAAELQEGFRILTGGQKVNILSDKDLFKAIHNSGLHVTEEEVNELLRVVHQGERTLGLEFSEFMTLMTTEVEEQATEDMRAAFRAIDKKNTGTITKKQFTELFVSAGEHSSAEELEELMLLAETAEDAEVVDYNKLISELAIRLNKM</sequence>
<accession>A0AAW0EWJ8</accession>
<reference evidence="4 5" key="1">
    <citation type="journal article" date="2021" name="MBio">
        <title>A New Model Trypanosomatid, Novymonas esmeraldas: Genomic Perception of Its 'Candidatus Pandoraea novymonadis' Endosymbiont.</title>
        <authorList>
            <person name="Zakharova A."/>
            <person name="Saura A."/>
            <person name="Butenko A."/>
            <person name="Podesvova L."/>
            <person name="Warmusova S."/>
            <person name="Kostygov A.Y."/>
            <person name="Nenarokova A."/>
            <person name="Lukes J."/>
            <person name="Opperdoes F.R."/>
            <person name="Yurchenko V."/>
        </authorList>
    </citation>
    <scope>NUCLEOTIDE SEQUENCE [LARGE SCALE GENOMIC DNA]</scope>
    <source>
        <strain evidence="4 5">E262AT.01</strain>
    </source>
</reference>
<organism evidence="4 5">
    <name type="scientific">Novymonas esmeraldas</name>
    <dbReference type="NCBI Taxonomy" id="1808958"/>
    <lineage>
        <taxon>Eukaryota</taxon>
        <taxon>Discoba</taxon>
        <taxon>Euglenozoa</taxon>
        <taxon>Kinetoplastea</taxon>
        <taxon>Metakinetoplastina</taxon>
        <taxon>Trypanosomatida</taxon>
        <taxon>Trypanosomatidae</taxon>
        <taxon>Novymonas</taxon>
    </lineage>
</organism>
<evidence type="ECO:0000256" key="2">
    <source>
        <dbReference type="SAM" id="MobiDB-lite"/>
    </source>
</evidence>
<dbReference type="PANTHER" id="PTHR23048">
    <property type="entry name" value="MYOSIN LIGHT CHAIN 1, 3"/>
    <property type="match status" value="1"/>
</dbReference>
<proteinExistence type="predicted"/>
<evidence type="ECO:0000256" key="1">
    <source>
        <dbReference type="ARBA" id="ARBA00022737"/>
    </source>
</evidence>
<evidence type="ECO:0000259" key="3">
    <source>
        <dbReference type="PROSITE" id="PS50222"/>
    </source>
</evidence>
<feature type="region of interest" description="Disordered" evidence="2">
    <location>
        <begin position="1"/>
        <end position="32"/>
    </location>
</feature>
<dbReference type="InterPro" id="IPR050230">
    <property type="entry name" value="CALM/Myosin/TropC-like"/>
</dbReference>
<dbReference type="SUPFAM" id="SSF47473">
    <property type="entry name" value="EF-hand"/>
    <property type="match status" value="1"/>
</dbReference>
<gene>
    <name evidence="4" type="ORF">NESM_000809300</name>
</gene>
<keyword evidence="1" id="KW-0677">Repeat</keyword>
<dbReference type="GO" id="GO:0005509">
    <property type="term" value="F:calcium ion binding"/>
    <property type="evidence" value="ECO:0007669"/>
    <property type="project" value="InterPro"/>
</dbReference>
<dbReference type="InterPro" id="IPR011992">
    <property type="entry name" value="EF-hand-dom_pair"/>
</dbReference>
<evidence type="ECO:0000313" key="5">
    <source>
        <dbReference type="Proteomes" id="UP001430356"/>
    </source>
</evidence>
<dbReference type="PANTHER" id="PTHR23048:SF0">
    <property type="entry name" value="CALMODULIN LIKE 3"/>
    <property type="match status" value="1"/>
</dbReference>
<dbReference type="PROSITE" id="PS50222">
    <property type="entry name" value="EF_HAND_2"/>
    <property type="match status" value="1"/>
</dbReference>